<proteinExistence type="predicted"/>
<dbReference type="SUPFAM" id="SSF51679">
    <property type="entry name" value="Bacterial luciferase-like"/>
    <property type="match status" value="1"/>
</dbReference>
<dbReference type="PANTHER" id="PTHR42847">
    <property type="entry name" value="ALKANESULFONATE MONOOXYGENASE"/>
    <property type="match status" value="1"/>
</dbReference>
<dbReference type="InterPro" id="IPR011251">
    <property type="entry name" value="Luciferase-like_dom"/>
</dbReference>
<reference evidence="6 7" key="1">
    <citation type="journal article" date="2019" name="Nat. Microbiol.">
        <title>Mediterranean grassland soil C-N compound turnover is dependent on rainfall and depth, and is mediated by genomically divergent microorganisms.</title>
        <authorList>
            <person name="Diamond S."/>
            <person name="Andeer P.F."/>
            <person name="Li Z."/>
            <person name="Crits-Christoph A."/>
            <person name="Burstein D."/>
            <person name="Anantharaman K."/>
            <person name="Lane K.R."/>
            <person name="Thomas B.C."/>
            <person name="Pan C."/>
            <person name="Northen T.R."/>
            <person name="Banfield J.F."/>
        </authorList>
    </citation>
    <scope>NUCLEOTIDE SEQUENCE [LARGE SCALE GENOMIC DNA]</scope>
    <source>
        <strain evidence="6">NP_7</strain>
    </source>
</reference>
<keyword evidence="1" id="KW-0285">Flavoprotein</keyword>
<dbReference type="GO" id="GO:0046306">
    <property type="term" value="P:alkanesulfonate catabolic process"/>
    <property type="evidence" value="ECO:0007669"/>
    <property type="project" value="TreeGrafter"/>
</dbReference>
<evidence type="ECO:0000256" key="4">
    <source>
        <dbReference type="ARBA" id="ARBA00023033"/>
    </source>
</evidence>
<dbReference type="Proteomes" id="UP000320048">
    <property type="component" value="Unassembled WGS sequence"/>
</dbReference>
<keyword evidence="3" id="KW-0560">Oxidoreductase</keyword>
<dbReference type="InterPro" id="IPR036661">
    <property type="entry name" value="Luciferase-like_sf"/>
</dbReference>
<sequence>MVGAFPGQGGLHWGLSLPNRGILFGAISVGELLDLARAGEDSGFFGSVWIGDSLLDRPRVDAIPLLGAIATVTKKAWIGVSCFASFIVRHPIELAIQWASVDILSGGRTVWIPCLGGGVARELDPFGIRRGDRVARLVEGLELIKRFWTEDKVDHEGRFFRFREVSVEPKPIQKPRPAMLLAVTPDDTKLTSDMVDRALIRALEHADGWQGADTDVQHIARLCRRIRHLSREKLGNTAFPCSTHVHITIDDDRARAWETSKWYFRNYYPEDFIAGAGTLPDELIQKFHTWGPPEECARSLLEYVSAGCSLVIVRFAARDQTAQLKRFLTEVAPILKEKAQDTRGFQAI</sequence>
<dbReference type="InterPro" id="IPR050172">
    <property type="entry name" value="SsuD_RutA_monooxygenase"/>
</dbReference>
<evidence type="ECO:0000256" key="3">
    <source>
        <dbReference type="ARBA" id="ARBA00023002"/>
    </source>
</evidence>
<keyword evidence="4" id="KW-0503">Monooxygenase</keyword>
<protein>
    <submittedName>
        <fullName evidence="6">LLM class flavin-dependent oxidoreductase</fullName>
    </submittedName>
</protein>
<dbReference type="EMBL" id="VBAO01000196">
    <property type="protein sequence ID" value="TMI80823.1"/>
    <property type="molecule type" value="Genomic_DNA"/>
</dbReference>
<evidence type="ECO:0000313" key="7">
    <source>
        <dbReference type="Proteomes" id="UP000320048"/>
    </source>
</evidence>
<dbReference type="Pfam" id="PF00296">
    <property type="entry name" value="Bac_luciferase"/>
    <property type="match status" value="1"/>
</dbReference>
<evidence type="ECO:0000256" key="2">
    <source>
        <dbReference type="ARBA" id="ARBA00022643"/>
    </source>
</evidence>
<dbReference type="AlphaFoldDB" id="A0A537JBD9"/>
<evidence type="ECO:0000256" key="1">
    <source>
        <dbReference type="ARBA" id="ARBA00022630"/>
    </source>
</evidence>
<comment type="caution">
    <text evidence="6">The sequence shown here is derived from an EMBL/GenBank/DDBJ whole genome shotgun (WGS) entry which is preliminary data.</text>
</comment>
<dbReference type="GO" id="GO:0008726">
    <property type="term" value="F:alkanesulfonate monooxygenase activity"/>
    <property type="evidence" value="ECO:0007669"/>
    <property type="project" value="TreeGrafter"/>
</dbReference>
<dbReference type="Gene3D" id="3.20.20.30">
    <property type="entry name" value="Luciferase-like domain"/>
    <property type="match status" value="1"/>
</dbReference>
<organism evidence="6 7">
    <name type="scientific">Candidatus Segetimicrobium genomatis</name>
    <dbReference type="NCBI Taxonomy" id="2569760"/>
    <lineage>
        <taxon>Bacteria</taxon>
        <taxon>Bacillati</taxon>
        <taxon>Candidatus Sysuimicrobiota</taxon>
        <taxon>Candidatus Sysuimicrobiia</taxon>
        <taxon>Candidatus Sysuimicrobiales</taxon>
        <taxon>Candidatus Segetimicrobiaceae</taxon>
        <taxon>Candidatus Segetimicrobium</taxon>
    </lineage>
</organism>
<dbReference type="PANTHER" id="PTHR42847:SF4">
    <property type="entry name" value="ALKANESULFONATE MONOOXYGENASE-RELATED"/>
    <property type="match status" value="1"/>
</dbReference>
<gene>
    <name evidence="6" type="ORF">E6H04_07935</name>
</gene>
<evidence type="ECO:0000259" key="5">
    <source>
        <dbReference type="Pfam" id="PF00296"/>
    </source>
</evidence>
<accession>A0A537JBD9</accession>
<evidence type="ECO:0000313" key="6">
    <source>
        <dbReference type="EMBL" id="TMI80823.1"/>
    </source>
</evidence>
<name>A0A537JBD9_9BACT</name>
<keyword evidence="2" id="KW-0288">FMN</keyword>
<feature type="domain" description="Luciferase-like" evidence="5">
    <location>
        <begin position="27"/>
        <end position="308"/>
    </location>
</feature>